<evidence type="ECO:0000313" key="2">
    <source>
        <dbReference type="Proteomes" id="UP000010931"/>
    </source>
</evidence>
<dbReference type="EMBL" id="AEJB01000272">
    <property type="protein sequence ID" value="ELP67634.1"/>
    <property type="molecule type" value="Genomic_DNA"/>
</dbReference>
<keyword evidence="2" id="KW-1185">Reference proteome</keyword>
<gene>
    <name evidence="1" type="ORF">STRTUCAR8_08594</name>
</gene>
<accession>L7F954</accession>
<dbReference type="PATRIC" id="fig|698760.3.peg.3607"/>
<proteinExistence type="predicted"/>
<dbReference type="AlphaFoldDB" id="L7F954"/>
<organism evidence="1 2">
    <name type="scientific">Streptomyces turgidiscabies (strain Car8)</name>
    <dbReference type="NCBI Taxonomy" id="698760"/>
    <lineage>
        <taxon>Bacteria</taxon>
        <taxon>Bacillati</taxon>
        <taxon>Actinomycetota</taxon>
        <taxon>Actinomycetes</taxon>
        <taxon>Kitasatosporales</taxon>
        <taxon>Streptomycetaceae</taxon>
        <taxon>Streptomyces</taxon>
    </lineage>
</organism>
<dbReference type="RefSeq" id="WP_006377160.1">
    <property type="nucleotide sequence ID" value="NZ_AEJB01000272.1"/>
</dbReference>
<comment type="caution">
    <text evidence="1">The sequence shown here is derived from an EMBL/GenBank/DDBJ whole genome shotgun (WGS) entry which is preliminary data.</text>
</comment>
<dbReference type="Proteomes" id="UP000010931">
    <property type="component" value="Unassembled WGS sequence"/>
</dbReference>
<sequence length="126" mass="13673">MSGVDLAQWLGAQFAEDERIARAACDGGGGWKADEQASCECCTNVRTATGALVCTPDDRDAPHIAEWSPARVLREIDGRRRTVIRCQEEMLSGIPRLVHFAQQTLREMALGYSHRPGYAEAVAAAG</sequence>
<dbReference type="InterPro" id="IPR046193">
    <property type="entry name" value="DUF6221"/>
</dbReference>
<evidence type="ECO:0000313" key="1">
    <source>
        <dbReference type="EMBL" id="ELP67634.1"/>
    </source>
</evidence>
<reference evidence="1 2" key="1">
    <citation type="journal article" date="2011" name="Plasmid">
        <title>Streptomyces turgidiscabies Car8 contains a modular pathogenicity island that shares virulence genes with other actinobacterial plant pathogens.</title>
        <authorList>
            <person name="Huguet-Tapia J.C."/>
            <person name="Badger J.H."/>
            <person name="Loria R."/>
            <person name="Pettis G.S."/>
        </authorList>
    </citation>
    <scope>NUCLEOTIDE SEQUENCE [LARGE SCALE GENOMIC DNA]</scope>
    <source>
        <strain evidence="1 2">Car8</strain>
    </source>
</reference>
<protein>
    <submittedName>
        <fullName evidence="1">Uncharacterized protein</fullName>
    </submittedName>
</protein>
<dbReference type="Pfam" id="PF19730">
    <property type="entry name" value="DUF6221"/>
    <property type="match status" value="1"/>
</dbReference>
<name>L7F954_STRT8</name>